<sequence length="324" mass="37952">MDYGTRSGNVEERRWSKQKKGDLLPVTGLTNLKIGENCKEKEKEKEKNAATAADTMASHKDPIENEDSLGTLTLESLADYLSDLKKRVYLNHWLLYFNPIARSLASPLFKRVFQGWDPLQNPSHGLELVSKWKDFLDIHQGLTYSNLNVVKHQYWDAREVEPMLKFLDSWKNLLPSSVLDTILDTVVMPKVSSLVNSWNSSSETDPIHVLVQSWMQILGQKREGSYQMILIKLGEVIDYWHLSKKAAYAILSPWKKMFDLPSWEQLMIRYILDQFNWVTSWVSDIPIHLMADLMLGFFFTKWLQVLYNWLIQTPDFEQIRKWYM</sequence>
<evidence type="ECO:0000256" key="1">
    <source>
        <dbReference type="SAM" id="MobiDB-lite"/>
    </source>
</evidence>
<reference evidence="3 4" key="1">
    <citation type="submission" date="2014-04" db="EMBL/GenBank/DDBJ databases">
        <authorList>
            <consortium name="International Citrus Genome Consortium"/>
            <person name="Gmitter F."/>
            <person name="Chen C."/>
            <person name="Farmerie W."/>
            <person name="Harkins T."/>
            <person name="Desany B."/>
            <person name="Mohiuddin M."/>
            <person name="Kodira C."/>
            <person name="Borodovsky M."/>
            <person name="Lomsadze A."/>
            <person name="Burns P."/>
            <person name="Jenkins J."/>
            <person name="Prochnik S."/>
            <person name="Shu S."/>
            <person name="Chapman J."/>
            <person name="Pitluck S."/>
            <person name="Schmutz J."/>
            <person name="Rokhsar D."/>
        </authorList>
    </citation>
    <scope>NUCLEOTIDE SEQUENCE</scope>
</reference>
<protein>
    <recommendedName>
        <fullName evidence="2">GCF C-terminal domain-containing protein</fullName>
    </recommendedName>
</protein>
<dbReference type="Proteomes" id="UP000027120">
    <property type="component" value="Unassembled WGS sequence"/>
</dbReference>
<evidence type="ECO:0000259" key="2">
    <source>
        <dbReference type="Pfam" id="PF07842"/>
    </source>
</evidence>
<feature type="domain" description="GCF C-terminal" evidence="2">
    <location>
        <begin position="75"/>
        <end position="273"/>
    </location>
</feature>
<dbReference type="InterPro" id="IPR045211">
    <property type="entry name" value="TFP11/STIP/Ntr1"/>
</dbReference>
<keyword evidence="4" id="KW-1185">Reference proteome</keyword>
<accession>A0A067F5T8</accession>
<dbReference type="PANTHER" id="PTHR23329">
    <property type="entry name" value="TUFTELIN-INTERACTING PROTEIN 11-RELATED"/>
    <property type="match status" value="1"/>
</dbReference>
<dbReference type="EMBL" id="KK784947">
    <property type="protein sequence ID" value="KDO58576.1"/>
    <property type="molecule type" value="Genomic_DNA"/>
</dbReference>
<gene>
    <name evidence="3" type="ORF">CISIN_1g035706mg</name>
</gene>
<evidence type="ECO:0000313" key="3">
    <source>
        <dbReference type="EMBL" id="KDO58576.1"/>
    </source>
</evidence>
<dbReference type="SMR" id="A0A067F5T8"/>
<dbReference type="GO" id="GO:0000390">
    <property type="term" value="P:spliceosomal complex disassembly"/>
    <property type="evidence" value="ECO:0000318"/>
    <property type="project" value="GO_Central"/>
</dbReference>
<dbReference type="GO" id="GO:0071008">
    <property type="term" value="C:U2-type post-mRNA release spliceosomal complex"/>
    <property type="evidence" value="ECO:0000318"/>
    <property type="project" value="GO_Central"/>
</dbReference>
<feature type="region of interest" description="Disordered" evidence="1">
    <location>
        <begin position="38"/>
        <end position="65"/>
    </location>
</feature>
<name>A0A067F5T8_CITSI</name>
<feature type="compositionally biased region" description="Basic and acidic residues" evidence="1">
    <location>
        <begin position="38"/>
        <end position="48"/>
    </location>
</feature>
<dbReference type="InterPro" id="IPR022783">
    <property type="entry name" value="GCFC_dom"/>
</dbReference>
<dbReference type="STRING" id="2711.A0A067F5T8"/>
<dbReference type="PANTHER" id="PTHR23329:SF1">
    <property type="entry name" value="TUFTELIN-INTERACTING PROTEIN 11"/>
    <property type="match status" value="1"/>
</dbReference>
<dbReference type="AlphaFoldDB" id="A0A067F5T8"/>
<evidence type="ECO:0000313" key="4">
    <source>
        <dbReference type="Proteomes" id="UP000027120"/>
    </source>
</evidence>
<proteinExistence type="predicted"/>
<dbReference type="Pfam" id="PF07842">
    <property type="entry name" value="GCFC"/>
    <property type="match status" value="1"/>
</dbReference>
<organism evidence="3 4">
    <name type="scientific">Citrus sinensis</name>
    <name type="common">Sweet orange</name>
    <name type="synonym">Citrus aurantium var. sinensis</name>
    <dbReference type="NCBI Taxonomy" id="2711"/>
    <lineage>
        <taxon>Eukaryota</taxon>
        <taxon>Viridiplantae</taxon>
        <taxon>Streptophyta</taxon>
        <taxon>Embryophyta</taxon>
        <taxon>Tracheophyta</taxon>
        <taxon>Spermatophyta</taxon>
        <taxon>Magnoliopsida</taxon>
        <taxon>eudicotyledons</taxon>
        <taxon>Gunneridae</taxon>
        <taxon>Pentapetalae</taxon>
        <taxon>rosids</taxon>
        <taxon>malvids</taxon>
        <taxon>Sapindales</taxon>
        <taxon>Rutaceae</taxon>
        <taxon>Aurantioideae</taxon>
        <taxon>Citrus</taxon>
    </lineage>
</organism>
<feature type="non-terminal residue" evidence="3">
    <location>
        <position position="324"/>
    </location>
</feature>